<proteinExistence type="inferred from homology"/>
<gene>
    <name evidence="8" type="primary">rmuC</name>
    <name evidence="8" type="ORF">GDR74_14985</name>
</gene>
<reference evidence="8 9" key="1">
    <citation type="submission" date="2019-10" db="EMBL/GenBank/DDBJ databases">
        <title>Isolation, Identification of Microvirga thermotolerans HR1, a novel thermophilic bacterium and Comparative Genomics of the genus Microvirga.</title>
        <authorList>
            <person name="Li J."/>
            <person name="Zhang W."/>
            <person name="Lin M."/>
            <person name="Wang J."/>
        </authorList>
    </citation>
    <scope>NUCLEOTIDE SEQUENCE [LARGE SCALE GENOMIC DNA]</scope>
    <source>
        <strain evidence="8 9">HR1</strain>
    </source>
</reference>
<name>A0A5P9K1F1_9HYPH</name>
<dbReference type="InterPro" id="IPR003798">
    <property type="entry name" value="DNA_recombination_RmuC"/>
</dbReference>
<keyword evidence="5" id="KW-0233">DNA recombination</keyword>
<dbReference type="KEGG" id="mico:GDR74_14985"/>
<evidence type="ECO:0000256" key="5">
    <source>
        <dbReference type="ARBA" id="ARBA00023172"/>
    </source>
</evidence>
<evidence type="ECO:0000256" key="3">
    <source>
        <dbReference type="ARBA" id="ARBA00021840"/>
    </source>
</evidence>
<dbReference type="RefSeq" id="WP_152587049.1">
    <property type="nucleotide sequence ID" value="NZ_CP045423.1"/>
</dbReference>
<feature type="coiled-coil region" evidence="6">
    <location>
        <begin position="322"/>
        <end position="349"/>
    </location>
</feature>
<accession>A0A5P9K1F1</accession>
<evidence type="ECO:0000256" key="2">
    <source>
        <dbReference type="ARBA" id="ARBA00009840"/>
    </source>
</evidence>
<keyword evidence="7" id="KW-0812">Transmembrane</keyword>
<organism evidence="8 9">
    <name type="scientific">Microvirga thermotolerans</name>
    <dbReference type="NCBI Taxonomy" id="2651334"/>
    <lineage>
        <taxon>Bacteria</taxon>
        <taxon>Pseudomonadati</taxon>
        <taxon>Pseudomonadota</taxon>
        <taxon>Alphaproteobacteria</taxon>
        <taxon>Hyphomicrobiales</taxon>
        <taxon>Methylobacteriaceae</taxon>
        <taxon>Microvirga</taxon>
    </lineage>
</organism>
<keyword evidence="7" id="KW-0472">Membrane</keyword>
<feature type="transmembrane region" description="Helical" evidence="7">
    <location>
        <begin position="18"/>
        <end position="38"/>
    </location>
</feature>
<dbReference type="Proteomes" id="UP000325614">
    <property type="component" value="Chromosome"/>
</dbReference>
<evidence type="ECO:0000256" key="1">
    <source>
        <dbReference type="ARBA" id="ARBA00003416"/>
    </source>
</evidence>
<comment type="function">
    <text evidence="1">Involved in DNA recombination.</text>
</comment>
<keyword evidence="9" id="KW-1185">Reference proteome</keyword>
<dbReference type="PANTHER" id="PTHR30563:SF0">
    <property type="entry name" value="DNA RECOMBINATION PROTEIN RMUC"/>
    <property type="match status" value="1"/>
</dbReference>
<evidence type="ECO:0000256" key="7">
    <source>
        <dbReference type="SAM" id="Phobius"/>
    </source>
</evidence>
<evidence type="ECO:0000313" key="8">
    <source>
        <dbReference type="EMBL" id="QFU17415.1"/>
    </source>
</evidence>
<feature type="coiled-coil region" evidence="6">
    <location>
        <begin position="123"/>
        <end position="157"/>
    </location>
</feature>
<keyword evidence="7" id="KW-1133">Transmembrane helix</keyword>
<evidence type="ECO:0000313" key="9">
    <source>
        <dbReference type="Proteomes" id="UP000325614"/>
    </source>
</evidence>
<dbReference type="PANTHER" id="PTHR30563">
    <property type="entry name" value="DNA RECOMBINATION PROTEIN RMUC"/>
    <property type="match status" value="1"/>
</dbReference>
<evidence type="ECO:0000256" key="4">
    <source>
        <dbReference type="ARBA" id="ARBA00023054"/>
    </source>
</evidence>
<evidence type="ECO:0000256" key="6">
    <source>
        <dbReference type="SAM" id="Coils"/>
    </source>
</evidence>
<dbReference type="GO" id="GO:0006310">
    <property type="term" value="P:DNA recombination"/>
    <property type="evidence" value="ECO:0007669"/>
    <property type="project" value="UniProtKB-KW"/>
</dbReference>
<dbReference type="EMBL" id="CP045423">
    <property type="protein sequence ID" value="QFU17415.1"/>
    <property type="molecule type" value="Genomic_DNA"/>
</dbReference>
<protein>
    <recommendedName>
        <fullName evidence="3">DNA recombination protein RmuC homolog</fullName>
    </recommendedName>
</protein>
<dbReference type="AlphaFoldDB" id="A0A5P9K1F1"/>
<dbReference type="Pfam" id="PF02646">
    <property type="entry name" value="RmuC"/>
    <property type="match status" value="1"/>
</dbReference>
<keyword evidence="4 6" id="KW-0175">Coiled coil</keyword>
<comment type="similarity">
    <text evidence="2">Belongs to the RmuC family.</text>
</comment>
<sequence length="395" mass="43960">MNDPVVLFGSLAMPLGKLLAGAAAGCLLLLVVLTVLFLRSRRERALEAAMAAERAREMDDKMAELTRIQAEMTGRMQTIAEVFGTRQSDFVRLISERIDGLQHRVGQGLEATTRHQAESLSRLNERLAVIDAAQRNLKDLTGEIVGLKDVLANKQARGAYGQGRMEAIVRDGLPSGAFEFQPTLSNRMRPDCLVRLPGDSRGLVVDAKFPLEAFTQFREARDDEGRARAAARVRNDVLVHVRDIAEKYLIPGETQDIAIMFVPAESIYADLAEHFEDVVQKAHRARIVIVSPSLLALAIQVMQSLVRDARIREEAHVIQVEVQKLLEDVERLSGRVAKLDAHFRQAQEDVTQIRVSTEKIVKRGQKIETLDFEEGAAEAKAEWIRLHGPGLRAVE</sequence>